<organism evidence="2 3">
    <name type="scientific">Cercospora beticola</name>
    <name type="common">Sugarbeet leaf spot fungus</name>
    <dbReference type="NCBI Taxonomy" id="122368"/>
    <lineage>
        <taxon>Eukaryota</taxon>
        <taxon>Fungi</taxon>
        <taxon>Dikarya</taxon>
        <taxon>Ascomycota</taxon>
        <taxon>Pezizomycotina</taxon>
        <taxon>Dothideomycetes</taxon>
        <taxon>Dothideomycetidae</taxon>
        <taxon>Mycosphaerellales</taxon>
        <taxon>Mycosphaerellaceae</taxon>
        <taxon>Cercospora</taxon>
    </lineage>
</organism>
<reference evidence="2 3" key="1">
    <citation type="submission" date="2015-10" db="EMBL/GenBank/DDBJ databases">
        <title>The cercosporin biosynthetic gene cluster was horizontally transferred to several fungal lineages and shown to be expanded in Cercospora beticola based on microsynteny with recipient genomes.</title>
        <authorList>
            <person name="De Jonge R."/>
            <person name="Ebert M.K."/>
            <person name="Suttle J.C."/>
            <person name="Jurick Ii W.M."/>
            <person name="Secor G.A."/>
            <person name="Thomma B.P."/>
            <person name="Van De Peer Y."/>
            <person name="Bolton M.D."/>
        </authorList>
    </citation>
    <scope>NUCLEOTIDE SEQUENCE [LARGE SCALE GENOMIC DNA]</scope>
    <source>
        <strain evidence="2 3">09-40</strain>
    </source>
</reference>
<evidence type="ECO:0000256" key="1">
    <source>
        <dbReference type="SAM" id="MobiDB-lite"/>
    </source>
</evidence>
<dbReference type="AlphaFoldDB" id="A0A2G5I5Y6"/>
<evidence type="ECO:0000313" key="3">
    <source>
        <dbReference type="Proteomes" id="UP000230605"/>
    </source>
</evidence>
<accession>A0A2G5I5Y6</accession>
<name>A0A2G5I5Y6_CERBT</name>
<dbReference type="OrthoDB" id="3631810at2759"/>
<protein>
    <submittedName>
        <fullName evidence="2">Uncharacterized protein</fullName>
    </submittedName>
</protein>
<feature type="region of interest" description="Disordered" evidence="1">
    <location>
        <begin position="1"/>
        <end position="83"/>
    </location>
</feature>
<feature type="compositionally biased region" description="Low complexity" evidence="1">
    <location>
        <begin position="62"/>
        <end position="74"/>
    </location>
</feature>
<comment type="caution">
    <text evidence="2">The sequence shown here is derived from an EMBL/GenBank/DDBJ whole genome shotgun (WGS) entry which is preliminary data.</text>
</comment>
<dbReference type="Proteomes" id="UP000230605">
    <property type="component" value="Chromosome 3"/>
</dbReference>
<proteinExistence type="predicted"/>
<dbReference type="EMBL" id="LKMD01000101">
    <property type="protein sequence ID" value="PIA99882.1"/>
    <property type="molecule type" value="Genomic_DNA"/>
</dbReference>
<sequence length="177" mass="20007">MDMAPDHFAYTDPQIESSTEATARLRCQQPPLGADLSRDYFPTSNYTTSSKRADSKLSEDISSSTHGSEGVSSEPTNWHIDLDNSSLHSDQSFDLGYKSRPAPPCLYKQHTRVWNSQYTRPLKDMLTEILEVRYPQREAGIATERTALLGVGDRSTSQKERCSLMSWFPYFATMIRG</sequence>
<evidence type="ECO:0000313" key="2">
    <source>
        <dbReference type="EMBL" id="PIA99882.1"/>
    </source>
</evidence>
<gene>
    <name evidence="2" type="ORF">CB0940_03763</name>
</gene>